<dbReference type="Gene3D" id="1.10.10.2840">
    <property type="entry name" value="PucR C-terminal helix-turn-helix domain"/>
    <property type="match status" value="1"/>
</dbReference>
<feature type="domain" description="PucR C-terminal helix-turn-helix" evidence="2">
    <location>
        <begin position="79"/>
        <end position="136"/>
    </location>
</feature>
<dbReference type="OrthoDB" id="3170447at2"/>
<keyword evidence="4" id="KW-1185">Reference proteome</keyword>
<evidence type="ECO:0000259" key="2">
    <source>
        <dbReference type="Pfam" id="PF13556"/>
    </source>
</evidence>
<reference evidence="3 4" key="1">
    <citation type="submission" date="2018-11" db="EMBL/GenBank/DDBJ databases">
        <title>Trebonia kvetii gen.nov., sp.nov., a novel acidophilic actinobacterium, and proposal of the new actinobacterial family Treboniaceae fam. nov.</title>
        <authorList>
            <person name="Rapoport D."/>
            <person name="Sagova-Mareckova M."/>
            <person name="Sedlacek I."/>
            <person name="Provaznik J."/>
            <person name="Kralova S."/>
            <person name="Pavlinic D."/>
            <person name="Benes V."/>
            <person name="Kopecky J."/>
        </authorList>
    </citation>
    <scope>NUCLEOTIDE SEQUENCE [LARGE SCALE GENOMIC DNA]</scope>
    <source>
        <strain evidence="3 4">15Tr583</strain>
    </source>
</reference>
<dbReference type="InterPro" id="IPR025736">
    <property type="entry name" value="PucR_C-HTH_dom"/>
</dbReference>
<dbReference type="AlphaFoldDB" id="A0A6P2C8N3"/>
<gene>
    <name evidence="3" type="ORF">EAS64_14700</name>
</gene>
<feature type="compositionally biased region" description="Basic and acidic residues" evidence="1">
    <location>
        <begin position="26"/>
        <end position="38"/>
    </location>
</feature>
<dbReference type="EMBL" id="RPFW01000002">
    <property type="protein sequence ID" value="TVZ05903.1"/>
    <property type="molecule type" value="Genomic_DNA"/>
</dbReference>
<proteinExistence type="predicted"/>
<organism evidence="3 4">
    <name type="scientific">Trebonia kvetii</name>
    <dbReference type="NCBI Taxonomy" id="2480626"/>
    <lineage>
        <taxon>Bacteria</taxon>
        <taxon>Bacillati</taxon>
        <taxon>Actinomycetota</taxon>
        <taxon>Actinomycetes</taxon>
        <taxon>Streptosporangiales</taxon>
        <taxon>Treboniaceae</taxon>
        <taxon>Trebonia</taxon>
    </lineage>
</organism>
<sequence>MPAERAGPPATADAGSEPTADADDGPDGHDQPADDDGRNTGQPLHEVLLASVPASLLHAAAERLLGPLRDYDTRHNAELMPTLRSFLACDGSWAVCAALMYVHVNTVRYRIGRIEALTGRDLSMLADRVDFFLALRTT</sequence>
<dbReference type="Pfam" id="PF13556">
    <property type="entry name" value="HTH_30"/>
    <property type="match status" value="1"/>
</dbReference>
<dbReference type="Proteomes" id="UP000460272">
    <property type="component" value="Unassembled WGS sequence"/>
</dbReference>
<dbReference type="PANTHER" id="PTHR33744:SF17">
    <property type="entry name" value="CONSERVED PROTEIN"/>
    <property type="match status" value="1"/>
</dbReference>
<dbReference type="PANTHER" id="PTHR33744">
    <property type="entry name" value="CARBOHYDRATE DIACID REGULATOR"/>
    <property type="match status" value="1"/>
</dbReference>
<protein>
    <submittedName>
        <fullName evidence="3">PucR family transcriptional regulator</fullName>
    </submittedName>
</protein>
<dbReference type="InterPro" id="IPR042070">
    <property type="entry name" value="PucR_C-HTH_sf"/>
</dbReference>
<evidence type="ECO:0000313" key="3">
    <source>
        <dbReference type="EMBL" id="TVZ05903.1"/>
    </source>
</evidence>
<evidence type="ECO:0000256" key="1">
    <source>
        <dbReference type="SAM" id="MobiDB-lite"/>
    </source>
</evidence>
<comment type="caution">
    <text evidence="3">The sequence shown here is derived from an EMBL/GenBank/DDBJ whole genome shotgun (WGS) entry which is preliminary data.</text>
</comment>
<feature type="region of interest" description="Disordered" evidence="1">
    <location>
        <begin position="1"/>
        <end position="44"/>
    </location>
</feature>
<dbReference type="InterPro" id="IPR051448">
    <property type="entry name" value="CdaR-like_regulators"/>
</dbReference>
<accession>A0A6P2C8N3</accession>
<evidence type="ECO:0000313" key="4">
    <source>
        <dbReference type="Proteomes" id="UP000460272"/>
    </source>
</evidence>
<name>A0A6P2C8N3_9ACTN</name>